<dbReference type="OrthoDB" id="9788148at2"/>
<dbReference type="GO" id="GO:0017118">
    <property type="term" value="F:lipoyltransferase activity"/>
    <property type="evidence" value="ECO:0007669"/>
    <property type="project" value="TreeGrafter"/>
</dbReference>
<evidence type="ECO:0000256" key="2">
    <source>
        <dbReference type="ARBA" id="ARBA00005124"/>
    </source>
</evidence>
<dbReference type="Pfam" id="PF10437">
    <property type="entry name" value="Lip_prot_lig_C"/>
    <property type="match status" value="1"/>
</dbReference>
<dbReference type="Pfam" id="PF21948">
    <property type="entry name" value="LplA-B_cat"/>
    <property type="match status" value="1"/>
</dbReference>
<gene>
    <name evidence="9" type="ORF">HMPREF0080_00820</name>
</gene>
<dbReference type="InterPro" id="IPR004562">
    <property type="entry name" value="LipoylTrfase_LipoateP_Ligase"/>
</dbReference>
<evidence type="ECO:0000313" key="10">
    <source>
        <dbReference type="Proteomes" id="UP000005481"/>
    </source>
</evidence>
<sequence length="330" mass="38587">MKYLEVKSTDPYLNLALENYMFEYMPSEEDYFLLWQVDNSILIGKHQNTVEEINKEFVDQHDIKVVRRLTGGGAVFHDLGNVNFSFIVKRRKNRDFDFHFFVEPVLRVMNTLGIKAEFSGRNDLLIDGMKFSGNAQCAKADRLLHHGCIMVNANVDYLSEALRVKEKKYESRGIKSVRSRVTYVNERLGNPVSVETFKQLLLCEVLRENGDMRPVELHDGDRERIKDIRDSRFAAWEWNYGKSPVYNVRKEKKFPAGLVTIYMQVNKGYIEKAKLYGDFFGNEDITELEEKFTGIRLNKNSLSEALEAMRIDTYMRDISAQDMYELIWYA</sequence>
<dbReference type="GO" id="GO:0016979">
    <property type="term" value="F:lipoate-protein ligase activity"/>
    <property type="evidence" value="ECO:0007669"/>
    <property type="project" value="UniProtKB-EC"/>
</dbReference>
<evidence type="ECO:0000256" key="4">
    <source>
        <dbReference type="ARBA" id="ARBA00022598"/>
    </source>
</evidence>
<keyword evidence="10" id="KW-1185">Reference proteome</keyword>
<dbReference type="STRING" id="861450.HMPREF0080_00820"/>
<dbReference type="NCBIfam" id="TIGR00545">
    <property type="entry name" value="lipoyltrans"/>
    <property type="match status" value="1"/>
</dbReference>
<proteinExistence type="predicted"/>
<dbReference type="GO" id="GO:0005524">
    <property type="term" value="F:ATP binding"/>
    <property type="evidence" value="ECO:0007669"/>
    <property type="project" value="UniProtKB-KW"/>
</dbReference>
<dbReference type="CDD" id="cd16443">
    <property type="entry name" value="LplA"/>
    <property type="match status" value="1"/>
</dbReference>
<dbReference type="PROSITE" id="PS51733">
    <property type="entry name" value="BPL_LPL_CATALYTIC"/>
    <property type="match status" value="1"/>
</dbReference>
<dbReference type="Gene3D" id="3.30.390.50">
    <property type="entry name" value="CO dehydrogenase flavoprotein, C-terminal domain"/>
    <property type="match status" value="1"/>
</dbReference>
<keyword evidence="9" id="KW-0808">Transferase</keyword>
<dbReference type="HOGENOM" id="CLU_022986_0_2_9"/>
<comment type="caution">
    <text evidence="9">The sequence shown here is derived from an EMBL/GenBank/DDBJ whole genome shotgun (WGS) entry which is preliminary data.</text>
</comment>
<dbReference type="RefSeq" id="WP_006789808.1">
    <property type="nucleotide sequence ID" value="NZ_JH417577.1"/>
</dbReference>
<evidence type="ECO:0000259" key="8">
    <source>
        <dbReference type="PROSITE" id="PS51733"/>
    </source>
</evidence>
<dbReference type="EC" id="6.3.1.20" evidence="3"/>
<evidence type="ECO:0000256" key="1">
    <source>
        <dbReference type="ARBA" id="ARBA00005085"/>
    </source>
</evidence>
<evidence type="ECO:0000256" key="7">
    <source>
        <dbReference type="ARBA" id="ARBA00048037"/>
    </source>
</evidence>
<evidence type="ECO:0000256" key="5">
    <source>
        <dbReference type="ARBA" id="ARBA00022741"/>
    </source>
</evidence>
<dbReference type="PANTHER" id="PTHR12561:SF3">
    <property type="entry name" value="LIPOYLTRANSFERASE 1, MITOCHONDRIAL"/>
    <property type="match status" value="1"/>
</dbReference>
<keyword evidence="6" id="KW-0067">ATP-binding</keyword>
<dbReference type="eggNOG" id="COG0095">
    <property type="taxonomic scope" value="Bacteria"/>
</dbReference>
<dbReference type="PANTHER" id="PTHR12561">
    <property type="entry name" value="LIPOATE-PROTEIN LIGASE"/>
    <property type="match status" value="1"/>
</dbReference>
<feature type="domain" description="BPL/LPL catalytic" evidence="8">
    <location>
        <begin position="26"/>
        <end position="213"/>
    </location>
</feature>
<dbReference type="Gene3D" id="3.30.930.10">
    <property type="entry name" value="Bira Bifunctional Protein, Domain 2"/>
    <property type="match status" value="1"/>
</dbReference>
<dbReference type="PATRIC" id="fig|861450.3.peg.779"/>
<dbReference type="UniPathway" id="UPA00537">
    <property type="reaction ID" value="UER00594"/>
</dbReference>
<dbReference type="FunFam" id="3.30.930.10:FF:000072">
    <property type="entry name" value="Lipoate--protein ligase"/>
    <property type="match status" value="1"/>
</dbReference>
<dbReference type="GO" id="GO:0009249">
    <property type="term" value="P:protein lipoylation"/>
    <property type="evidence" value="ECO:0007669"/>
    <property type="project" value="InterPro"/>
</dbReference>
<keyword evidence="5" id="KW-0547">Nucleotide-binding</keyword>
<dbReference type="SUPFAM" id="SSF82649">
    <property type="entry name" value="SufE/NifU"/>
    <property type="match status" value="1"/>
</dbReference>
<name>G9YGQ3_9FIRM</name>
<comment type="pathway">
    <text evidence="2">Protein modification; protein lipoylation via exogenous pathway; protein N(6)-(lipoyl)lysine from lipoate: step 1/2.</text>
</comment>
<dbReference type="InterPro" id="IPR045864">
    <property type="entry name" value="aa-tRNA-synth_II/BPL/LPL"/>
</dbReference>
<comment type="pathway">
    <text evidence="1">Protein modification; protein lipoylation via exogenous pathway; protein N(6)-(lipoyl)lysine from lipoate: step 2/2.</text>
</comment>
<dbReference type="SUPFAM" id="SSF55681">
    <property type="entry name" value="Class II aaRS and biotin synthetases"/>
    <property type="match status" value="1"/>
</dbReference>
<dbReference type="InterPro" id="IPR004143">
    <property type="entry name" value="BPL_LPL_catalytic"/>
</dbReference>
<dbReference type="GO" id="GO:0005737">
    <property type="term" value="C:cytoplasm"/>
    <property type="evidence" value="ECO:0007669"/>
    <property type="project" value="TreeGrafter"/>
</dbReference>
<protein>
    <recommendedName>
        <fullName evidence="3">lipoate--protein ligase</fullName>
        <ecNumber evidence="3">6.3.1.20</ecNumber>
    </recommendedName>
</protein>
<keyword evidence="4 9" id="KW-0436">Ligase</keyword>
<dbReference type="InterPro" id="IPR019491">
    <property type="entry name" value="Lipoate_protein_ligase_C"/>
</dbReference>
<organism evidence="9 10">
    <name type="scientific">Anaeroglobus geminatus F0357</name>
    <dbReference type="NCBI Taxonomy" id="861450"/>
    <lineage>
        <taxon>Bacteria</taxon>
        <taxon>Bacillati</taxon>
        <taxon>Bacillota</taxon>
        <taxon>Negativicutes</taxon>
        <taxon>Veillonellales</taxon>
        <taxon>Veillonellaceae</taxon>
        <taxon>Anaeroglobus</taxon>
    </lineage>
</organism>
<dbReference type="AlphaFoldDB" id="G9YGQ3"/>
<evidence type="ECO:0000313" key="9">
    <source>
        <dbReference type="EMBL" id="EHM41756.1"/>
    </source>
</evidence>
<dbReference type="EMBL" id="AGCJ01000027">
    <property type="protein sequence ID" value="EHM41756.1"/>
    <property type="molecule type" value="Genomic_DNA"/>
</dbReference>
<accession>G9YGQ3</accession>
<comment type="catalytic activity">
    <reaction evidence="7">
        <text>L-lysyl-[lipoyl-carrier protein] + (R)-lipoate + ATP = N(6)-[(R)-lipoyl]-L-lysyl-[lipoyl-carrier protein] + AMP + diphosphate + H(+)</text>
        <dbReference type="Rhea" id="RHEA:49288"/>
        <dbReference type="Rhea" id="RHEA-COMP:10500"/>
        <dbReference type="Rhea" id="RHEA-COMP:10502"/>
        <dbReference type="ChEBI" id="CHEBI:15378"/>
        <dbReference type="ChEBI" id="CHEBI:29969"/>
        <dbReference type="ChEBI" id="CHEBI:30616"/>
        <dbReference type="ChEBI" id="CHEBI:33019"/>
        <dbReference type="ChEBI" id="CHEBI:83088"/>
        <dbReference type="ChEBI" id="CHEBI:83099"/>
        <dbReference type="ChEBI" id="CHEBI:456215"/>
        <dbReference type="EC" id="6.3.1.20"/>
    </reaction>
</comment>
<reference evidence="9 10" key="1">
    <citation type="submission" date="2011-08" db="EMBL/GenBank/DDBJ databases">
        <authorList>
            <person name="Weinstock G."/>
            <person name="Sodergren E."/>
            <person name="Clifton S."/>
            <person name="Fulton L."/>
            <person name="Fulton B."/>
            <person name="Courtney L."/>
            <person name="Fronick C."/>
            <person name="Harrison M."/>
            <person name="Strong C."/>
            <person name="Farmer C."/>
            <person name="Delahaunty K."/>
            <person name="Markovic C."/>
            <person name="Hall O."/>
            <person name="Minx P."/>
            <person name="Tomlinson C."/>
            <person name="Mitreva M."/>
            <person name="Hou S."/>
            <person name="Chen J."/>
            <person name="Wollam A."/>
            <person name="Pepin K.H."/>
            <person name="Johnson M."/>
            <person name="Bhonagiri V."/>
            <person name="Zhang X."/>
            <person name="Suruliraj S."/>
            <person name="Warren W."/>
            <person name="Chinwalla A."/>
            <person name="Mardis E.R."/>
            <person name="Wilson R.K."/>
        </authorList>
    </citation>
    <scope>NUCLEOTIDE SEQUENCE [LARGE SCALE GENOMIC DNA]</scope>
    <source>
        <strain evidence="9 10">F0357</strain>
    </source>
</reference>
<evidence type="ECO:0000256" key="6">
    <source>
        <dbReference type="ARBA" id="ARBA00022840"/>
    </source>
</evidence>
<dbReference type="Proteomes" id="UP000005481">
    <property type="component" value="Unassembled WGS sequence"/>
</dbReference>
<evidence type="ECO:0000256" key="3">
    <source>
        <dbReference type="ARBA" id="ARBA00012367"/>
    </source>
</evidence>